<dbReference type="EMBL" id="CAJOBA010002323">
    <property type="protein sequence ID" value="CAF3640034.1"/>
    <property type="molecule type" value="Genomic_DNA"/>
</dbReference>
<evidence type="ECO:0000256" key="5">
    <source>
        <dbReference type="ARBA" id="ARBA00023204"/>
    </source>
</evidence>
<comment type="subunit">
    <text evidence="7">Component of the SMC5-SMC6 complex.</text>
</comment>
<gene>
    <name evidence="10" type="ORF">OVA965_LOCUS7336</name>
    <name evidence="11" type="ORF">TMI583_LOCUS7332</name>
</gene>
<keyword evidence="6 7" id="KW-0539">Nucleus</keyword>
<sequence length="326" mass="36887">MSVSTTFAFSLLILLFTYIINSVNGHGRLDEPPARNSAWRYGFKVPADYDDVGLNCGGLGVQKTNNGKCGTCGDSYTGTRYHEVGGKYATGTIANVLKSMSSNSICEESYVKFYQMFSCYHQIAPTTNFMFGRIPTGLFEKKQIEKAKLHVPREKREDFESQRTKIDEVSSKLIRAGKVSTLSSHGEQTSKEVVKINKYLLQAFKGNHNEPVEFFPFVLHPTNFARTVENMFHITFLIKEGLAQLFHDNNDLPLICKSGRNDFFYNLPVDRRKKKADETINIEHNETTTTTSLSKKCQQLVISIDMEEWEALVEAFGIETPVMPDK</sequence>
<comment type="caution">
    <text evidence="10">The sequence shown here is derived from an EMBL/GenBank/DDBJ whole genome shotgun (WGS) entry which is preliminary data.</text>
</comment>
<keyword evidence="4 7" id="KW-0233">DNA recombination</keyword>
<evidence type="ECO:0000256" key="3">
    <source>
        <dbReference type="ARBA" id="ARBA00022763"/>
    </source>
</evidence>
<dbReference type="PANTHER" id="PTHR16140:SF0">
    <property type="entry name" value="NON-STRUCTURAL MAINTENANCE OF CHROMOSOMES ELEMENT 4"/>
    <property type="match status" value="1"/>
</dbReference>
<evidence type="ECO:0000313" key="12">
    <source>
        <dbReference type="Proteomes" id="UP000677228"/>
    </source>
</evidence>
<feature type="signal peptide" evidence="8">
    <location>
        <begin position="1"/>
        <end position="25"/>
    </location>
</feature>
<evidence type="ECO:0000313" key="11">
    <source>
        <dbReference type="EMBL" id="CAF3640034.1"/>
    </source>
</evidence>
<dbReference type="GO" id="GO:0006281">
    <property type="term" value="P:DNA repair"/>
    <property type="evidence" value="ECO:0007669"/>
    <property type="project" value="UniProtKB-UniRule"/>
</dbReference>
<dbReference type="Pfam" id="PF08743">
    <property type="entry name" value="Nse4_C"/>
    <property type="match status" value="1"/>
</dbReference>
<accession>A0A8S2D136</accession>
<dbReference type="GO" id="GO:0006310">
    <property type="term" value="P:DNA recombination"/>
    <property type="evidence" value="ECO:0007669"/>
    <property type="project" value="UniProtKB-UniRule"/>
</dbReference>
<dbReference type="EMBL" id="CAJNOK010002323">
    <property type="protein sequence ID" value="CAF0854868.1"/>
    <property type="molecule type" value="Genomic_DNA"/>
</dbReference>
<keyword evidence="8" id="KW-0732">Signal</keyword>
<proteinExistence type="inferred from homology"/>
<evidence type="ECO:0000256" key="2">
    <source>
        <dbReference type="ARBA" id="ARBA00008997"/>
    </source>
</evidence>
<comment type="similarity">
    <text evidence="2 7">Belongs to the NSE4 family.</text>
</comment>
<dbReference type="Proteomes" id="UP000677228">
    <property type="component" value="Unassembled WGS sequence"/>
</dbReference>
<dbReference type="InterPro" id="IPR027786">
    <property type="entry name" value="Nse4/EID"/>
</dbReference>
<keyword evidence="3 7" id="KW-0227">DNA damage</keyword>
<reference evidence="10" key="1">
    <citation type="submission" date="2021-02" db="EMBL/GenBank/DDBJ databases">
        <authorList>
            <person name="Nowell W R."/>
        </authorList>
    </citation>
    <scope>NUCLEOTIDE SEQUENCE</scope>
</reference>
<dbReference type="GO" id="GO:0005634">
    <property type="term" value="C:nucleus"/>
    <property type="evidence" value="ECO:0007669"/>
    <property type="project" value="UniProtKB-SubCell"/>
</dbReference>
<protein>
    <recommendedName>
        <fullName evidence="7">Non-structural maintenance of chromosomes element 4</fullName>
    </recommendedName>
</protein>
<dbReference type="PANTHER" id="PTHR16140">
    <property type="entry name" value="NON-STRUCTURAL MAINTENANCE OF CHROMOSOMES ELEMENT 4"/>
    <property type="match status" value="1"/>
</dbReference>
<organism evidence="10 12">
    <name type="scientific">Didymodactylos carnosus</name>
    <dbReference type="NCBI Taxonomy" id="1234261"/>
    <lineage>
        <taxon>Eukaryota</taxon>
        <taxon>Metazoa</taxon>
        <taxon>Spiralia</taxon>
        <taxon>Gnathifera</taxon>
        <taxon>Rotifera</taxon>
        <taxon>Eurotatoria</taxon>
        <taxon>Bdelloidea</taxon>
        <taxon>Philodinida</taxon>
        <taxon>Philodinidae</taxon>
        <taxon>Didymodactylos</taxon>
    </lineage>
</organism>
<comment type="function">
    <text evidence="7">Component of the SMC5-SMC6 complex, that promotes sister chromatid alignment after DNA damage and facilitates double-stranded DNA breaks (DSBs) repair via homologous recombination between sister chromatids.</text>
</comment>
<keyword evidence="5 7" id="KW-0234">DNA repair</keyword>
<evidence type="ECO:0000313" key="10">
    <source>
        <dbReference type="EMBL" id="CAF0854868.1"/>
    </source>
</evidence>
<feature type="domain" description="Non-structural maintenance of chromosome element 4 C-terminal" evidence="9">
    <location>
        <begin position="211"/>
        <end position="323"/>
    </location>
</feature>
<dbReference type="Proteomes" id="UP000682733">
    <property type="component" value="Unassembled WGS sequence"/>
</dbReference>
<evidence type="ECO:0000256" key="1">
    <source>
        <dbReference type="ARBA" id="ARBA00004123"/>
    </source>
</evidence>
<evidence type="ECO:0000256" key="6">
    <source>
        <dbReference type="ARBA" id="ARBA00023242"/>
    </source>
</evidence>
<name>A0A8S2D136_9BILA</name>
<evidence type="ECO:0000256" key="7">
    <source>
        <dbReference type="RuleBase" id="RU365071"/>
    </source>
</evidence>
<comment type="subcellular location">
    <subcellularLocation>
        <location evidence="1 7">Nucleus</location>
    </subcellularLocation>
</comment>
<dbReference type="AlphaFoldDB" id="A0A8S2D136"/>
<feature type="chain" id="PRO_5035646609" description="Non-structural maintenance of chromosomes element 4" evidence="8">
    <location>
        <begin position="26"/>
        <end position="326"/>
    </location>
</feature>
<dbReference type="InterPro" id="IPR014854">
    <property type="entry name" value="Nse4_C"/>
</dbReference>
<dbReference type="GO" id="GO:0030915">
    <property type="term" value="C:Smc5-Smc6 complex"/>
    <property type="evidence" value="ECO:0007669"/>
    <property type="project" value="UniProtKB-UniRule"/>
</dbReference>
<evidence type="ECO:0000259" key="9">
    <source>
        <dbReference type="Pfam" id="PF08743"/>
    </source>
</evidence>
<evidence type="ECO:0000256" key="8">
    <source>
        <dbReference type="SAM" id="SignalP"/>
    </source>
</evidence>
<evidence type="ECO:0000256" key="4">
    <source>
        <dbReference type="ARBA" id="ARBA00023172"/>
    </source>
</evidence>